<evidence type="ECO:0000256" key="1">
    <source>
        <dbReference type="SAM" id="MobiDB-lite"/>
    </source>
</evidence>
<dbReference type="InterPro" id="IPR052741">
    <property type="entry name" value="Mitochondrial_HTD2"/>
</dbReference>
<dbReference type="RefSeq" id="WP_197646258.1">
    <property type="nucleotide sequence ID" value="NZ_JAEACP010000017.1"/>
</dbReference>
<comment type="caution">
    <text evidence="3">The sequence shown here is derived from an EMBL/GenBank/DDBJ whole genome shotgun (WGS) entry which is preliminary data.</text>
</comment>
<accession>A0ABV7E1A5</accession>
<feature type="region of interest" description="Disordered" evidence="1">
    <location>
        <begin position="145"/>
        <end position="167"/>
    </location>
</feature>
<dbReference type="Gene3D" id="3.10.129.10">
    <property type="entry name" value="Hotdog Thioesterase"/>
    <property type="match status" value="1"/>
</dbReference>
<proteinExistence type="predicted"/>
<gene>
    <name evidence="3" type="ORF">ACFOD6_19850</name>
</gene>
<reference evidence="4" key="1">
    <citation type="journal article" date="2019" name="Int. J. Syst. Evol. Microbiol.">
        <title>The Global Catalogue of Microorganisms (GCM) 10K type strain sequencing project: providing services to taxonomists for standard genome sequencing and annotation.</title>
        <authorList>
            <consortium name="The Broad Institute Genomics Platform"/>
            <consortium name="The Broad Institute Genome Sequencing Center for Infectious Disease"/>
            <person name="Wu L."/>
            <person name="Ma J."/>
        </authorList>
    </citation>
    <scope>NUCLEOTIDE SEQUENCE [LARGE SCALE GENOMIC DNA]</scope>
    <source>
        <strain evidence="4">KCTC 62102</strain>
    </source>
</reference>
<evidence type="ECO:0000313" key="4">
    <source>
        <dbReference type="Proteomes" id="UP001595445"/>
    </source>
</evidence>
<dbReference type="EMBL" id="JBHRSM010000052">
    <property type="protein sequence ID" value="MFC3088299.1"/>
    <property type="molecule type" value="Genomic_DNA"/>
</dbReference>
<evidence type="ECO:0000313" key="3">
    <source>
        <dbReference type="EMBL" id="MFC3088299.1"/>
    </source>
</evidence>
<dbReference type="SUPFAM" id="SSF54637">
    <property type="entry name" value="Thioesterase/thiol ester dehydrase-isomerase"/>
    <property type="match status" value="2"/>
</dbReference>
<evidence type="ECO:0000259" key="2">
    <source>
        <dbReference type="Pfam" id="PF13452"/>
    </source>
</evidence>
<dbReference type="PANTHER" id="PTHR28152:SF1">
    <property type="entry name" value="HYDROXYACYL-THIOESTER DEHYDRATASE TYPE 2, MITOCHONDRIAL"/>
    <property type="match status" value="1"/>
</dbReference>
<keyword evidence="4" id="KW-1185">Reference proteome</keyword>
<organism evidence="3 4">
    <name type="scientific">Tabrizicola soli</name>
    <dbReference type="NCBI Taxonomy" id="2185115"/>
    <lineage>
        <taxon>Bacteria</taxon>
        <taxon>Pseudomonadati</taxon>
        <taxon>Pseudomonadota</taxon>
        <taxon>Alphaproteobacteria</taxon>
        <taxon>Rhodobacterales</taxon>
        <taxon>Paracoccaceae</taxon>
        <taxon>Tabrizicola</taxon>
    </lineage>
</organism>
<dbReference type="Proteomes" id="UP001595445">
    <property type="component" value="Unassembled WGS sequence"/>
</dbReference>
<feature type="compositionally biased region" description="Pro residues" evidence="1">
    <location>
        <begin position="151"/>
        <end position="162"/>
    </location>
</feature>
<dbReference type="InterPro" id="IPR039569">
    <property type="entry name" value="FAS1-like_DH_region"/>
</dbReference>
<feature type="domain" description="FAS1-like dehydratase" evidence="2">
    <location>
        <begin position="59"/>
        <end position="130"/>
    </location>
</feature>
<dbReference type="InterPro" id="IPR029069">
    <property type="entry name" value="HotDog_dom_sf"/>
</dbReference>
<dbReference type="Pfam" id="PF13452">
    <property type="entry name" value="FAS1_DH_region"/>
    <property type="match status" value="1"/>
</dbReference>
<protein>
    <submittedName>
        <fullName evidence="3">MaoC family dehydratase N-terminal domain-containing protein</fullName>
    </submittedName>
</protein>
<name>A0ABV7E1A5_9RHOB</name>
<dbReference type="PANTHER" id="PTHR28152">
    <property type="entry name" value="HYDROXYACYL-THIOESTER DEHYDRATASE TYPE 2, MITOCHONDRIAL"/>
    <property type="match status" value="1"/>
</dbReference>
<sequence length="278" mass="30192">MGQGAAPDHRDWIGRSWTRSDQVSDRLIAECRATLPGLLGPGAVPPGLHWALAPDLAGPEALGRDGHPRQGLFVPELPLPRRMWAGGDLVLHRPLDPGDIVDRQTTVTDIAFKQGSTGPLGFVTLRHVLTVAGDLRLEERQDLVYRGDPEPGAPAPQPPPAEPWVSPRSWAVTPDPVLLFRYSALTFNGHRIHYDHPYATGVEGYAGLVVHGPMQAAWMLNLATEILGRLPARFRYRGLSPLICGIPVRIEAQEQAGEIALRVRTEDGSLTTQASATP</sequence>